<dbReference type="FunFam" id="1.10.10.10:FF:000075">
    <property type="entry name" value="Histone H1 like"/>
    <property type="match status" value="1"/>
</dbReference>
<comment type="similarity">
    <text evidence="4">Belongs to the histone H2A family.</text>
</comment>
<organism evidence="16 17">
    <name type="scientific">Scophthalmus maximus</name>
    <name type="common">Turbot</name>
    <name type="synonym">Psetta maxima</name>
    <dbReference type="NCBI Taxonomy" id="52904"/>
    <lineage>
        <taxon>Eukaryota</taxon>
        <taxon>Metazoa</taxon>
        <taxon>Chordata</taxon>
        <taxon>Craniata</taxon>
        <taxon>Vertebrata</taxon>
        <taxon>Euteleostomi</taxon>
        <taxon>Actinopterygii</taxon>
        <taxon>Neopterygii</taxon>
        <taxon>Teleostei</taxon>
        <taxon>Neoteleostei</taxon>
        <taxon>Acanthomorphata</taxon>
        <taxon>Carangaria</taxon>
        <taxon>Pleuronectiformes</taxon>
        <taxon>Pleuronectoidei</taxon>
        <taxon>Scophthalmidae</taxon>
        <taxon>Scophthalmus</taxon>
    </lineage>
</organism>
<evidence type="ECO:0000256" key="10">
    <source>
        <dbReference type="ARBA" id="ARBA00022990"/>
    </source>
</evidence>
<feature type="compositionally biased region" description="Low complexity" evidence="14">
    <location>
        <begin position="428"/>
        <end position="445"/>
    </location>
</feature>
<dbReference type="Gene3D" id="1.10.20.10">
    <property type="entry name" value="Histone, subunit A"/>
    <property type="match status" value="2"/>
</dbReference>
<dbReference type="InterPro" id="IPR032458">
    <property type="entry name" value="Histone_H2A_CS"/>
</dbReference>
<feature type="region of interest" description="Disordered" evidence="14">
    <location>
        <begin position="1"/>
        <end position="21"/>
    </location>
</feature>
<proteinExistence type="inferred from homology"/>
<evidence type="ECO:0000256" key="9">
    <source>
        <dbReference type="ARBA" id="ARBA00022843"/>
    </source>
</evidence>
<dbReference type="SMART" id="SM00414">
    <property type="entry name" value="H2A"/>
    <property type="match status" value="1"/>
</dbReference>
<keyword evidence="17" id="KW-1185">Reference proteome</keyword>
<dbReference type="PANTHER" id="PTHR23430">
    <property type="entry name" value="HISTONE H2A"/>
    <property type="match status" value="1"/>
</dbReference>
<dbReference type="SMART" id="SM00427">
    <property type="entry name" value="H2B"/>
    <property type="match status" value="1"/>
</dbReference>
<dbReference type="InterPro" id="IPR007125">
    <property type="entry name" value="H2A/H2B/H3"/>
</dbReference>
<dbReference type="CDD" id="cd00073">
    <property type="entry name" value="H15"/>
    <property type="match status" value="1"/>
</dbReference>
<keyword evidence="10" id="KW-0007">Acetylation</keyword>
<dbReference type="GO" id="GO:0003677">
    <property type="term" value="F:DNA binding"/>
    <property type="evidence" value="ECO:0007669"/>
    <property type="project" value="UniProtKB-KW"/>
</dbReference>
<dbReference type="EMBL" id="CP026246">
    <property type="protein sequence ID" value="AWO99613.1"/>
    <property type="molecule type" value="Genomic_DNA"/>
</dbReference>
<evidence type="ECO:0000256" key="7">
    <source>
        <dbReference type="ARBA" id="ARBA00022499"/>
    </source>
</evidence>
<feature type="region of interest" description="Disordered" evidence="14">
    <location>
        <begin position="335"/>
        <end position="456"/>
    </location>
</feature>
<feature type="region of interest" description="Disordered" evidence="14">
    <location>
        <begin position="221"/>
        <end position="280"/>
    </location>
</feature>
<feature type="compositionally biased region" description="Low complexity" evidence="14">
    <location>
        <begin position="253"/>
        <end position="265"/>
    </location>
</feature>
<dbReference type="InterPro" id="IPR036390">
    <property type="entry name" value="WH_DNA-bd_sf"/>
</dbReference>
<feature type="compositionally biased region" description="Basic and acidic residues" evidence="14">
    <location>
        <begin position="238"/>
        <end position="248"/>
    </location>
</feature>
<dbReference type="InterPro" id="IPR009072">
    <property type="entry name" value="Histone-fold"/>
</dbReference>
<comment type="subcellular location">
    <subcellularLocation>
        <location evidence="2">Chromosome</location>
    </subcellularLocation>
    <subcellularLocation>
        <location evidence="1">Nucleus</location>
    </subcellularLocation>
</comment>
<feature type="domain" description="H15" evidence="15">
    <location>
        <begin position="278"/>
        <end position="351"/>
    </location>
</feature>
<dbReference type="InterPro" id="IPR032454">
    <property type="entry name" value="Histone_H2A_C"/>
</dbReference>
<dbReference type="InterPro" id="IPR005818">
    <property type="entry name" value="Histone_H1/H5_H15"/>
</dbReference>
<dbReference type="CDD" id="cd22910">
    <property type="entry name" value="HFD_H2B"/>
    <property type="match status" value="1"/>
</dbReference>
<keyword evidence="6" id="KW-0158">Chromosome</keyword>
<dbReference type="CDD" id="cd00074">
    <property type="entry name" value="HFD_H2A"/>
    <property type="match status" value="1"/>
</dbReference>
<dbReference type="InterPro" id="IPR002119">
    <property type="entry name" value="Histone_H2A"/>
</dbReference>
<dbReference type="SUPFAM" id="SSF46785">
    <property type="entry name" value="Winged helix' DNA-binding domain"/>
    <property type="match status" value="1"/>
</dbReference>
<dbReference type="AlphaFoldDB" id="A0A2U9B6V2"/>
<evidence type="ECO:0000256" key="4">
    <source>
        <dbReference type="ARBA" id="ARBA00010691"/>
    </source>
</evidence>
<dbReference type="FunFam" id="1.10.20.10:FF:000003">
    <property type="entry name" value="Histone H2B"/>
    <property type="match status" value="1"/>
</dbReference>
<dbReference type="PROSITE" id="PS00046">
    <property type="entry name" value="HISTONE_H2A"/>
    <property type="match status" value="1"/>
</dbReference>
<keyword evidence="11" id="KW-0238">DNA-binding</keyword>
<dbReference type="SUPFAM" id="SSF47113">
    <property type="entry name" value="Histone-fold"/>
    <property type="match status" value="2"/>
</dbReference>
<dbReference type="PRINTS" id="PR00621">
    <property type="entry name" value="HISTONEH2B"/>
</dbReference>
<dbReference type="FunFam" id="1.10.20.10:FF:000146">
    <property type="entry name" value="Histone H2A"/>
    <property type="match status" value="1"/>
</dbReference>
<dbReference type="GO" id="GO:0006334">
    <property type="term" value="P:nucleosome assembly"/>
    <property type="evidence" value="ECO:0007669"/>
    <property type="project" value="InterPro"/>
</dbReference>
<protein>
    <recommendedName>
        <fullName evidence="5">Histone H1</fullName>
    </recommendedName>
</protein>
<evidence type="ECO:0000256" key="3">
    <source>
        <dbReference type="ARBA" id="ARBA00006846"/>
    </source>
</evidence>
<dbReference type="PROSITE" id="PS00357">
    <property type="entry name" value="HISTONE_H2B"/>
    <property type="match status" value="1"/>
</dbReference>
<dbReference type="GO" id="GO:0005634">
    <property type="term" value="C:nucleus"/>
    <property type="evidence" value="ECO:0007669"/>
    <property type="project" value="UniProtKB-SubCell"/>
</dbReference>
<dbReference type="SMART" id="SM00526">
    <property type="entry name" value="H15"/>
    <property type="match status" value="1"/>
</dbReference>
<gene>
    <name evidence="16" type="ORF">SMAX5B_012257</name>
</gene>
<dbReference type="PROSITE" id="PS51504">
    <property type="entry name" value="H15"/>
    <property type="match status" value="1"/>
</dbReference>
<feature type="compositionally biased region" description="Basic residues" evidence="14">
    <location>
        <begin position="358"/>
        <end position="427"/>
    </location>
</feature>
<sequence length="456" mass="47974">MSGRGKGAGKTRAKAKTRSSRAGLQFPVGRVHRHLRKGNYAQRVGAGAPVYLAAVLEYLTAEILELAGNAARDNKKTRIIPRHLQLAVRNDEELNKLLGGVTIAQGGVLPNIQAKGSKKAVAKTAGKGGKKRRKSRKESYAIYVYKVLKQVHPDTGISSKAMGIMNSFVSDIFERIAGEASRLAHYNKRSTITSREIQTAVRLLLPGELAKHAVSEGTKAVTKYTSSNPASCSGRSTLHSDSEEKTMAEEEAPTPAAAPAKSPAKAAKKKATPKPKKAGPSLRDLIVEAVSASKERSGVSLAALKKALVAGGYDVEKNNARVKVAIKALVAKETLVQTKGTGASGSFKMNKKVEPKAKKPVKKAAPKAKKPAAAKKPKAAAKKPASAKKSPKKAKKPAAAKKSPKKVAKSPKKAAKSPKKSPKKAAKKAAPAAKKVPAKKAAAAKPKAKKTAAKKK</sequence>
<feature type="compositionally biased region" description="Polar residues" evidence="14">
    <location>
        <begin position="223"/>
        <end position="237"/>
    </location>
</feature>
<dbReference type="Pfam" id="PF00125">
    <property type="entry name" value="Histone"/>
    <property type="match status" value="2"/>
</dbReference>
<evidence type="ECO:0000256" key="11">
    <source>
        <dbReference type="ARBA" id="ARBA00023125"/>
    </source>
</evidence>
<dbReference type="GO" id="GO:0046982">
    <property type="term" value="F:protein heterodimerization activity"/>
    <property type="evidence" value="ECO:0007669"/>
    <property type="project" value="InterPro"/>
</dbReference>
<keyword evidence="7" id="KW-1017">Isopeptide bond</keyword>
<dbReference type="Pfam" id="PF00538">
    <property type="entry name" value="Linker_histone"/>
    <property type="match status" value="1"/>
</dbReference>
<dbReference type="STRING" id="52904.ENSSMAP00000018528"/>
<reference evidence="16 17" key="1">
    <citation type="submission" date="2017-12" db="EMBL/GenBank/DDBJ databases">
        <title>Integrating genomic resources of turbot (Scophthalmus maximus) in depth evaluation of genetic and physical mapping variation across individuals.</title>
        <authorList>
            <person name="Martinez P."/>
        </authorList>
    </citation>
    <scope>NUCLEOTIDE SEQUENCE [LARGE SCALE GENOMIC DNA]</scope>
</reference>
<evidence type="ECO:0000256" key="6">
    <source>
        <dbReference type="ARBA" id="ARBA00022454"/>
    </source>
</evidence>
<accession>A0A2U9B6V2</accession>
<evidence type="ECO:0000256" key="13">
    <source>
        <dbReference type="ARBA" id="ARBA00023269"/>
    </source>
</evidence>
<dbReference type="InterPro" id="IPR000558">
    <property type="entry name" value="Histone_H2B"/>
</dbReference>
<evidence type="ECO:0000259" key="15">
    <source>
        <dbReference type="PROSITE" id="PS51504"/>
    </source>
</evidence>
<keyword evidence="13" id="KW-0544">Nucleosome core</keyword>
<feature type="compositionally biased region" description="Basic residues" evidence="14">
    <location>
        <begin position="7"/>
        <end position="19"/>
    </location>
</feature>
<evidence type="ECO:0000256" key="2">
    <source>
        <dbReference type="ARBA" id="ARBA00004286"/>
    </source>
</evidence>
<dbReference type="GO" id="GO:0030527">
    <property type="term" value="F:structural constituent of chromatin"/>
    <property type="evidence" value="ECO:0007669"/>
    <property type="project" value="InterPro"/>
</dbReference>
<feature type="compositionally biased region" description="Basic residues" evidence="14">
    <location>
        <begin position="266"/>
        <end position="277"/>
    </location>
</feature>
<evidence type="ECO:0000313" key="16">
    <source>
        <dbReference type="EMBL" id="AWO99613.1"/>
    </source>
</evidence>
<dbReference type="Gene3D" id="1.10.10.10">
    <property type="entry name" value="Winged helix-like DNA-binding domain superfamily/Winged helix DNA-binding domain"/>
    <property type="match status" value="1"/>
</dbReference>
<keyword evidence="9" id="KW-0832">Ubl conjugation</keyword>
<evidence type="ECO:0000256" key="14">
    <source>
        <dbReference type="SAM" id="MobiDB-lite"/>
    </source>
</evidence>
<evidence type="ECO:0000256" key="5">
    <source>
        <dbReference type="ARBA" id="ARBA00020833"/>
    </source>
</evidence>
<evidence type="ECO:0000256" key="12">
    <source>
        <dbReference type="ARBA" id="ARBA00023242"/>
    </source>
</evidence>
<dbReference type="InterPro" id="IPR036388">
    <property type="entry name" value="WH-like_DNA-bd_sf"/>
</dbReference>
<dbReference type="InterPro" id="IPR055333">
    <property type="entry name" value="HISTONE_H2B_site"/>
</dbReference>
<keyword evidence="8" id="KW-0597">Phosphoprotein</keyword>
<keyword evidence="12" id="KW-0539">Nucleus</keyword>
<comment type="similarity">
    <text evidence="3">Belongs to the histone H2B family.</text>
</comment>
<name>A0A2U9B6V2_SCOMX</name>
<evidence type="ECO:0000313" key="17">
    <source>
        <dbReference type="Proteomes" id="UP000246464"/>
    </source>
</evidence>
<evidence type="ECO:0000256" key="1">
    <source>
        <dbReference type="ARBA" id="ARBA00004123"/>
    </source>
</evidence>
<dbReference type="Pfam" id="PF16211">
    <property type="entry name" value="Histone_H2A_C"/>
    <property type="match status" value="1"/>
</dbReference>
<feature type="compositionally biased region" description="Basic residues" evidence="14">
    <location>
        <begin position="446"/>
        <end position="456"/>
    </location>
</feature>
<dbReference type="GO" id="GO:0000786">
    <property type="term" value="C:nucleosome"/>
    <property type="evidence" value="ECO:0007669"/>
    <property type="project" value="UniProtKB-KW"/>
</dbReference>
<dbReference type="Proteomes" id="UP000246464">
    <property type="component" value="Chromosome 4"/>
</dbReference>
<evidence type="ECO:0000256" key="8">
    <source>
        <dbReference type="ARBA" id="ARBA00022553"/>
    </source>
</evidence>